<dbReference type="Pfam" id="PF09699">
    <property type="entry name" value="Paired_CXXCH_1"/>
    <property type="match status" value="1"/>
</dbReference>
<name>A0A1X0Y0S6_9BACT</name>
<accession>A0A1X0Y0S6</accession>
<dbReference type="STRING" id="1969733.B5V00_11335"/>
<dbReference type="SUPFAM" id="SSF48695">
    <property type="entry name" value="Multiheme cytochromes"/>
    <property type="match status" value="1"/>
</dbReference>
<dbReference type="Proteomes" id="UP000193136">
    <property type="component" value="Unassembled WGS sequence"/>
</dbReference>
<protein>
    <recommendedName>
        <fullName evidence="1">Doubled CXXCH motif domain-containing protein</fullName>
    </recommendedName>
</protein>
<proteinExistence type="predicted"/>
<evidence type="ECO:0000313" key="3">
    <source>
        <dbReference type="Proteomes" id="UP000193136"/>
    </source>
</evidence>
<dbReference type="AlphaFoldDB" id="A0A1X0Y0S6"/>
<evidence type="ECO:0000259" key="1">
    <source>
        <dbReference type="Pfam" id="PF09699"/>
    </source>
</evidence>
<dbReference type="EMBL" id="NAAD01000014">
    <property type="protein sequence ID" value="ORJ58688.1"/>
    <property type="molecule type" value="Genomic_DNA"/>
</dbReference>
<dbReference type="OrthoDB" id="12425at2"/>
<sequence>MTVLPSSFRFSGETACGSERHLLFLLVIHHLTHGNLFPRGGGMKNRILVLLGVVLLGGLPGTVRSASIVGSKHDLSWAAKQGEHGLGGLEDYNEICVYCHTPHGANSQNNTPLWNKTFSTAATSYTVYSSSTLDAGTPSPPGQISLLCLNCHDGATGVSAVRNPPNSGWSDTVGLVGHSTMTPGQSFGECGLCHTPAGFYGGSVHDASRSYLLTDLSDDHPIGIGFPDSSKDDAFNLPPGQAGWSDIPLFAGKIECSTCHDVHDPQYQPFLNIDNSGSQLCLRCHKK</sequence>
<dbReference type="InterPro" id="IPR010177">
    <property type="entry name" value="Paired_CXXCH_1"/>
</dbReference>
<dbReference type="InterPro" id="IPR036280">
    <property type="entry name" value="Multihaem_cyt_sf"/>
</dbReference>
<gene>
    <name evidence="2" type="ORF">B5V00_11335</name>
</gene>
<feature type="domain" description="Doubled CXXCH motif" evidence="1">
    <location>
        <begin position="252"/>
        <end position="287"/>
    </location>
</feature>
<organism evidence="2 3">
    <name type="scientific">Geothermobacter hydrogeniphilus</name>
    <dbReference type="NCBI Taxonomy" id="1969733"/>
    <lineage>
        <taxon>Bacteria</taxon>
        <taxon>Pseudomonadati</taxon>
        <taxon>Thermodesulfobacteriota</taxon>
        <taxon>Desulfuromonadia</taxon>
        <taxon>Desulfuromonadales</taxon>
        <taxon>Geothermobacteraceae</taxon>
        <taxon>Geothermobacter</taxon>
    </lineage>
</organism>
<comment type="caution">
    <text evidence="2">The sequence shown here is derived from an EMBL/GenBank/DDBJ whole genome shotgun (WGS) entry which is preliminary data.</text>
</comment>
<keyword evidence="3" id="KW-1185">Reference proteome</keyword>
<reference evidence="2 3" key="1">
    <citation type="submission" date="2017-03" db="EMBL/GenBank/DDBJ databases">
        <title>Genome sequence of Geothermobacter sp. EPR-M, Deep-Sea Iron Reducer.</title>
        <authorList>
            <person name="Tully B."/>
            <person name="Savalia P."/>
            <person name="Abuyen K."/>
            <person name="Baughan C."/>
            <person name="Romero E."/>
            <person name="Ronkowski C."/>
            <person name="Torres B."/>
            <person name="Tremblay J."/>
            <person name="Trujillo A."/>
            <person name="Tyler M."/>
            <person name="Perez-Rodriguez I."/>
            <person name="Amend J."/>
        </authorList>
    </citation>
    <scope>NUCLEOTIDE SEQUENCE [LARGE SCALE GENOMIC DNA]</scope>
    <source>
        <strain evidence="2 3">EPR-M</strain>
    </source>
</reference>
<evidence type="ECO:0000313" key="2">
    <source>
        <dbReference type="EMBL" id="ORJ58688.1"/>
    </source>
</evidence>